<gene>
    <name evidence="1" type="primary">ORF3516</name>
</gene>
<dbReference type="EMBL" id="HACG01001407">
    <property type="protein sequence ID" value="CEK48272.1"/>
    <property type="molecule type" value="Transcribed_RNA"/>
</dbReference>
<feature type="non-terminal residue" evidence="1">
    <location>
        <position position="114"/>
    </location>
</feature>
<name>A0A0B6XW24_9EUPU</name>
<dbReference type="AlphaFoldDB" id="A0A0B6XW24"/>
<sequence>MVLGSNVHTAAKSQLDFGTDCQQDTMQNLPSKNVSVSSNIVVDLGTPQEEIATYRDVGLRGDVCNTGSNFNENLHMNITTETDNNNKSSNLSHLFLKTLGSEEVTNVISRETLQ</sequence>
<evidence type="ECO:0000313" key="1">
    <source>
        <dbReference type="EMBL" id="CEK48272.1"/>
    </source>
</evidence>
<proteinExistence type="predicted"/>
<reference evidence="1" key="1">
    <citation type="submission" date="2014-12" db="EMBL/GenBank/DDBJ databases">
        <title>Insight into the proteome of Arion vulgaris.</title>
        <authorList>
            <person name="Aradska J."/>
            <person name="Bulat T."/>
            <person name="Smidak R."/>
            <person name="Sarate P."/>
            <person name="Gangsoo J."/>
            <person name="Sialana F."/>
            <person name="Bilban M."/>
            <person name="Lubec G."/>
        </authorList>
    </citation>
    <scope>NUCLEOTIDE SEQUENCE</scope>
    <source>
        <tissue evidence="1">Skin</tissue>
    </source>
</reference>
<accession>A0A0B6XW24</accession>
<organism evidence="1">
    <name type="scientific">Arion vulgaris</name>
    <dbReference type="NCBI Taxonomy" id="1028688"/>
    <lineage>
        <taxon>Eukaryota</taxon>
        <taxon>Metazoa</taxon>
        <taxon>Spiralia</taxon>
        <taxon>Lophotrochozoa</taxon>
        <taxon>Mollusca</taxon>
        <taxon>Gastropoda</taxon>
        <taxon>Heterobranchia</taxon>
        <taxon>Euthyneura</taxon>
        <taxon>Panpulmonata</taxon>
        <taxon>Eupulmonata</taxon>
        <taxon>Stylommatophora</taxon>
        <taxon>Helicina</taxon>
        <taxon>Arionoidea</taxon>
        <taxon>Arionidae</taxon>
        <taxon>Arion</taxon>
    </lineage>
</organism>
<protein>
    <submittedName>
        <fullName evidence="1">Uncharacterized protein</fullName>
    </submittedName>
</protein>